<accession>A0A1F5SL17</accession>
<dbReference type="Proteomes" id="UP000178925">
    <property type="component" value="Unassembled WGS sequence"/>
</dbReference>
<feature type="transmembrane region" description="Helical" evidence="7">
    <location>
        <begin position="28"/>
        <end position="50"/>
    </location>
</feature>
<dbReference type="SMART" id="SM00382">
    <property type="entry name" value="AAA"/>
    <property type="match status" value="1"/>
</dbReference>
<evidence type="ECO:0000313" key="10">
    <source>
        <dbReference type="EMBL" id="OGF27349.1"/>
    </source>
</evidence>
<evidence type="ECO:0000256" key="1">
    <source>
        <dbReference type="ARBA" id="ARBA00004651"/>
    </source>
</evidence>
<keyword evidence="4" id="KW-0067">ATP-binding</keyword>
<evidence type="ECO:0000256" key="3">
    <source>
        <dbReference type="ARBA" id="ARBA00022741"/>
    </source>
</evidence>
<feature type="transmembrane region" description="Helical" evidence="7">
    <location>
        <begin position="293"/>
        <end position="310"/>
    </location>
</feature>
<sequence>MRIIITDNRIHDIISLSRRAFGCYRWQIVVLTLLGFVGGLLEGVGINAIIPLFSFITGGEQGSDFISRVIRKAFAIAHVDFNLVYLLLFICAMFIGKAIVLAVFSYIQIKINTDYEEQTRNELFQATLASSWGHLLKQKLGHLETILMTDVTRSGQMFKLISALIMGATGLIMYIAVAVNISLDITLITLVLGSILFLFLKPLMYRTRKAAYITAEMNKDVNHYVSENILGMKTVKSLSVHEPIAQKGAEYFYKLKKLKMVVFLLSSVSSVIMQPISLIFICVVFFVSYQSPYFSFAVLAAIVYLIQRMFQYIQQLQSDLHTMNETLPYLKSVLEHQERLAKNAEAGGGLTRVVFEHSLEFQDVSFSYDSHRNVLKKVNFSIRKGEMVGLIGRSGAGKTTVVDLLLRLFTPARGSILLDGKDIREISLSQWRKRVGYVSQDIFLMNDTIANNIRFYQSDLSNEEVEEAAKMANIYNFIQSCPDGFETIIGERGVMVSAGQRQRIIIARVLARKPTILILDEATSALDNESEVKIQKVIENLKGKITVLVVAHRLSTIVNADRLLVLDNGTIIEEGTPTALLKDKESYFYKMYNIRH</sequence>
<dbReference type="GO" id="GO:0016887">
    <property type="term" value="F:ATP hydrolysis activity"/>
    <property type="evidence" value="ECO:0007669"/>
    <property type="project" value="InterPro"/>
</dbReference>
<organism evidence="10 11">
    <name type="scientific">Candidatus Falkowbacteria bacterium RIFOXYA2_FULL_47_9</name>
    <dbReference type="NCBI Taxonomy" id="1797995"/>
    <lineage>
        <taxon>Bacteria</taxon>
        <taxon>Candidatus Falkowiibacteriota</taxon>
    </lineage>
</organism>
<dbReference type="InterPro" id="IPR017871">
    <property type="entry name" value="ABC_transporter-like_CS"/>
</dbReference>
<dbReference type="Pfam" id="PF00005">
    <property type="entry name" value="ABC_tran"/>
    <property type="match status" value="1"/>
</dbReference>
<dbReference type="STRING" id="1797995.A2242_04475"/>
<dbReference type="PROSITE" id="PS50893">
    <property type="entry name" value="ABC_TRANSPORTER_2"/>
    <property type="match status" value="1"/>
</dbReference>
<evidence type="ECO:0000256" key="6">
    <source>
        <dbReference type="ARBA" id="ARBA00023136"/>
    </source>
</evidence>
<dbReference type="SUPFAM" id="SSF90123">
    <property type="entry name" value="ABC transporter transmembrane region"/>
    <property type="match status" value="1"/>
</dbReference>
<evidence type="ECO:0000256" key="2">
    <source>
        <dbReference type="ARBA" id="ARBA00022692"/>
    </source>
</evidence>
<dbReference type="PROSITE" id="PS50929">
    <property type="entry name" value="ABC_TM1F"/>
    <property type="match status" value="1"/>
</dbReference>
<name>A0A1F5SL17_9BACT</name>
<dbReference type="InterPro" id="IPR027417">
    <property type="entry name" value="P-loop_NTPase"/>
</dbReference>
<proteinExistence type="predicted"/>
<keyword evidence="6 7" id="KW-0472">Membrane</keyword>
<evidence type="ECO:0000313" key="11">
    <source>
        <dbReference type="Proteomes" id="UP000178925"/>
    </source>
</evidence>
<dbReference type="PROSITE" id="PS00211">
    <property type="entry name" value="ABC_TRANSPORTER_1"/>
    <property type="match status" value="1"/>
</dbReference>
<feature type="transmembrane region" description="Helical" evidence="7">
    <location>
        <begin position="261"/>
        <end position="287"/>
    </location>
</feature>
<comment type="caution">
    <text evidence="10">The sequence shown here is derived from an EMBL/GenBank/DDBJ whole genome shotgun (WGS) entry which is preliminary data.</text>
</comment>
<feature type="transmembrane region" description="Helical" evidence="7">
    <location>
        <begin position="157"/>
        <end position="175"/>
    </location>
</feature>
<evidence type="ECO:0000256" key="4">
    <source>
        <dbReference type="ARBA" id="ARBA00022840"/>
    </source>
</evidence>
<dbReference type="GO" id="GO:0005886">
    <property type="term" value="C:plasma membrane"/>
    <property type="evidence" value="ECO:0007669"/>
    <property type="project" value="UniProtKB-SubCell"/>
</dbReference>
<dbReference type="AlphaFoldDB" id="A0A1F5SL17"/>
<dbReference type="Gene3D" id="3.40.50.300">
    <property type="entry name" value="P-loop containing nucleotide triphosphate hydrolases"/>
    <property type="match status" value="1"/>
</dbReference>
<evidence type="ECO:0000259" key="9">
    <source>
        <dbReference type="PROSITE" id="PS50929"/>
    </source>
</evidence>
<feature type="transmembrane region" description="Helical" evidence="7">
    <location>
        <begin position="83"/>
        <end position="107"/>
    </location>
</feature>
<dbReference type="EMBL" id="MFGC01000025">
    <property type="protein sequence ID" value="OGF27349.1"/>
    <property type="molecule type" value="Genomic_DNA"/>
</dbReference>
<dbReference type="InterPro" id="IPR039421">
    <property type="entry name" value="Type_1_exporter"/>
</dbReference>
<protein>
    <recommendedName>
        <fullName evidence="12">ABC transporter ATP-binding protein</fullName>
    </recommendedName>
</protein>
<evidence type="ECO:0000256" key="7">
    <source>
        <dbReference type="SAM" id="Phobius"/>
    </source>
</evidence>
<dbReference type="GO" id="GO:0005524">
    <property type="term" value="F:ATP binding"/>
    <property type="evidence" value="ECO:0007669"/>
    <property type="project" value="UniProtKB-KW"/>
</dbReference>
<keyword evidence="3" id="KW-0547">Nucleotide-binding</keyword>
<dbReference type="Gene3D" id="1.20.1560.10">
    <property type="entry name" value="ABC transporter type 1, transmembrane domain"/>
    <property type="match status" value="1"/>
</dbReference>
<dbReference type="Pfam" id="PF00664">
    <property type="entry name" value="ABC_membrane"/>
    <property type="match status" value="1"/>
</dbReference>
<dbReference type="FunFam" id="3.40.50.300:FF:000218">
    <property type="entry name" value="Multidrug ABC transporter ATP-binding protein"/>
    <property type="match status" value="1"/>
</dbReference>
<feature type="domain" description="ABC transmembrane type-1" evidence="9">
    <location>
        <begin position="29"/>
        <end position="325"/>
    </location>
</feature>
<dbReference type="PANTHER" id="PTHR24221">
    <property type="entry name" value="ATP-BINDING CASSETTE SUB-FAMILY B"/>
    <property type="match status" value="1"/>
</dbReference>
<feature type="domain" description="ABC transporter" evidence="8">
    <location>
        <begin position="359"/>
        <end position="593"/>
    </location>
</feature>
<dbReference type="PANTHER" id="PTHR24221:SF654">
    <property type="entry name" value="ATP-BINDING CASSETTE SUB-FAMILY B MEMBER 6"/>
    <property type="match status" value="1"/>
</dbReference>
<keyword evidence="5 7" id="KW-1133">Transmembrane helix</keyword>
<comment type="subcellular location">
    <subcellularLocation>
        <location evidence="1">Cell membrane</location>
        <topology evidence="1">Multi-pass membrane protein</topology>
    </subcellularLocation>
</comment>
<keyword evidence="2 7" id="KW-0812">Transmembrane</keyword>
<reference evidence="10 11" key="1">
    <citation type="journal article" date="2016" name="Nat. Commun.">
        <title>Thousands of microbial genomes shed light on interconnected biogeochemical processes in an aquifer system.</title>
        <authorList>
            <person name="Anantharaman K."/>
            <person name="Brown C.T."/>
            <person name="Hug L.A."/>
            <person name="Sharon I."/>
            <person name="Castelle C.J."/>
            <person name="Probst A.J."/>
            <person name="Thomas B.C."/>
            <person name="Singh A."/>
            <person name="Wilkins M.J."/>
            <person name="Karaoz U."/>
            <person name="Brodie E.L."/>
            <person name="Williams K.H."/>
            <person name="Hubbard S.S."/>
            <person name="Banfield J.F."/>
        </authorList>
    </citation>
    <scope>NUCLEOTIDE SEQUENCE [LARGE SCALE GENOMIC DNA]</scope>
</reference>
<evidence type="ECO:0000259" key="8">
    <source>
        <dbReference type="PROSITE" id="PS50893"/>
    </source>
</evidence>
<evidence type="ECO:0008006" key="12">
    <source>
        <dbReference type="Google" id="ProtNLM"/>
    </source>
</evidence>
<dbReference type="InterPro" id="IPR036640">
    <property type="entry name" value="ABC1_TM_sf"/>
</dbReference>
<feature type="transmembrane region" description="Helical" evidence="7">
    <location>
        <begin position="181"/>
        <end position="200"/>
    </location>
</feature>
<dbReference type="InterPro" id="IPR003439">
    <property type="entry name" value="ABC_transporter-like_ATP-bd"/>
</dbReference>
<dbReference type="InterPro" id="IPR011527">
    <property type="entry name" value="ABC1_TM_dom"/>
</dbReference>
<dbReference type="InterPro" id="IPR003593">
    <property type="entry name" value="AAA+_ATPase"/>
</dbReference>
<dbReference type="GO" id="GO:0140359">
    <property type="term" value="F:ABC-type transporter activity"/>
    <property type="evidence" value="ECO:0007669"/>
    <property type="project" value="InterPro"/>
</dbReference>
<evidence type="ECO:0000256" key="5">
    <source>
        <dbReference type="ARBA" id="ARBA00022989"/>
    </source>
</evidence>
<gene>
    <name evidence="10" type="ORF">A2242_04475</name>
</gene>
<dbReference type="SUPFAM" id="SSF52540">
    <property type="entry name" value="P-loop containing nucleoside triphosphate hydrolases"/>
    <property type="match status" value="1"/>
</dbReference>